<accession>A0AAV8UVF1</accession>
<keyword evidence="9" id="KW-1185">Reference proteome</keyword>
<keyword evidence="3" id="KW-0240">DNA-directed RNA polymerase</keyword>
<dbReference type="InterPro" id="IPR023580">
    <property type="entry name" value="RNA_pol_su_RPB10"/>
</dbReference>
<sequence length="69" mass="8078">MIIPVRCFTCGKVVGNKWYAYLTLLSEEKTEGQALDLLGLTRYCCRRMVLTHVDLIEKLLMYNTYEARE</sequence>
<keyword evidence="6" id="KW-0804">Transcription</keyword>
<comment type="similarity">
    <text evidence="7">Belongs to the archaeal Rpo10/eukaryotic RPB10 RNA polymerase subunit family.</text>
</comment>
<dbReference type="PANTHER" id="PTHR23431">
    <property type="entry name" value="DNA-DIRECTED RNA POLYMERASES I, II, AND III SUBUNIT RPABC5 FAMILY MEMBER"/>
    <property type="match status" value="1"/>
</dbReference>
<evidence type="ECO:0000256" key="3">
    <source>
        <dbReference type="ARBA" id="ARBA00022478"/>
    </source>
</evidence>
<protein>
    <recommendedName>
        <fullName evidence="2">DNA-directed RNA polymerases I, II, and III subunit RPABC5</fullName>
    </recommendedName>
</protein>
<dbReference type="GO" id="GO:0003677">
    <property type="term" value="F:DNA binding"/>
    <property type="evidence" value="ECO:0007669"/>
    <property type="project" value="InterPro"/>
</dbReference>
<dbReference type="PROSITE" id="PS01112">
    <property type="entry name" value="RNA_POL_N_8KD"/>
    <property type="match status" value="1"/>
</dbReference>
<dbReference type="GO" id="GO:0006366">
    <property type="term" value="P:transcription by RNA polymerase II"/>
    <property type="evidence" value="ECO:0007669"/>
    <property type="project" value="TreeGrafter"/>
</dbReference>
<dbReference type="Gene3D" id="1.10.10.60">
    <property type="entry name" value="Homeodomain-like"/>
    <property type="match status" value="1"/>
</dbReference>
<evidence type="ECO:0000256" key="1">
    <source>
        <dbReference type="ARBA" id="ARBA00004123"/>
    </source>
</evidence>
<evidence type="ECO:0000256" key="5">
    <source>
        <dbReference type="ARBA" id="ARBA00022833"/>
    </source>
</evidence>
<dbReference type="EMBL" id="JAMWBK010000003">
    <property type="protein sequence ID" value="KAJ8906479.1"/>
    <property type="molecule type" value="Genomic_DNA"/>
</dbReference>
<dbReference type="GO" id="GO:0005666">
    <property type="term" value="C:RNA polymerase III complex"/>
    <property type="evidence" value="ECO:0007669"/>
    <property type="project" value="TreeGrafter"/>
</dbReference>
<evidence type="ECO:0000313" key="9">
    <source>
        <dbReference type="Proteomes" id="UP001157974"/>
    </source>
</evidence>
<dbReference type="AlphaFoldDB" id="A0AAV8UVF1"/>
<comment type="caution">
    <text evidence="8">The sequence shown here is derived from an EMBL/GenBank/DDBJ whole genome shotgun (WGS) entry which is preliminary data.</text>
</comment>
<reference evidence="8 9" key="1">
    <citation type="journal article" date="2023" name="Nat. Commun.">
        <title>Origin of minicircular mitochondrial genomes in red algae.</title>
        <authorList>
            <person name="Lee Y."/>
            <person name="Cho C.H."/>
            <person name="Lee Y.M."/>
            <person name="Park S.I."/>
            <person name="Yang J.H."/>
            <person name="West J.A."/>
            <person name="Bhattacharya D."/>
            <person name="Yoon H.S."/>
        </authorList>
    </citation>
    <scope>NUCLEOTIDE SEQUENCE [LARGE SCALE GENOMIC DNA]</scope>
    <source>
        <strain evidence="8 9">CCMP1338</strain>
        <tissue evidence="8">Whole cell</tissue>
    </source>
</reference>
<dbReference type="GO" id="GO:0003899">
    <property type="term" value="F:DNA-directed RNA polymerase activity"/>
    <property type="evidence" value="ECO:0007669"/>
    <property type="project" value="InterPro"/>
</dbReference>
<dbReference type="HAMAP" id="MF_00250">
    <property type="entry name" value="RNApol_arch_Rpo10"/>
    <property type="match status" value="1"/>
</dbReference>
<evidence type="ECO:0000256" key="6">
    <source>
        <dbReference type="ARBA" id="ARBA00023163"/>
    </source>
</evidence>
<dbReference type="GO" id="GO:0005736">
    <property type="term" value="C:RNA polymerase I complex"/>
    <property type="evidence" value="ECO:0007669"/>
    <property type="project" value="TreeGrafter"/>
</dbReference>
<dbReference type="SUPFAM" id="SSF46924">
    <property type="entry name" value="RNA polymerase subunit RPB10"/>
    <property type="match status" value="1"/>
</dbReference>
<dbReference type="GO" id="GO:0042797">
    <property type="term" value="P:tRNA transcription by RNA polymerase III"/>
    <property type="evidence" value="ECO:0007669"/>
    <property type="project" value="TreeGrafter"/>
</dbReference>
<dbReference type="InterPro" id="IPR000268">
    <property type="entry name" value="RPABC5/Rpb10"/>
</dbReference>
<comment type="subcellular location">
    <subcellularLocation>
        <location evidence="1">Nucleus</location>
    </subcellularLocation>
</comment>
<dbReference type="Proteomes" id="UP001157974">
    <property type="component" value="Unassembled WGS sequence"/>
</dbReference>
<dbReference type="FunFam" id="1.10.10.60:FF:000024">
    <property type="entry name" value="DNA-directed RNA polymerases I, II, and III subunit"/>
    <property type="match status" value="1"/>
</dbReference>
<evidence type="ECO:0000313" key="8">
    <source>
        <dbReference type="EMBL" id="KAJ8906479.1"/>
    </source>
</evidence>
<dbReference type="InterPro" id="IPR020789">
    <property type="entry name" value="RNA_pol_suN_Zn-BS"/>
</dbReference>
<evidence type="ECO:0000256" key="4">
    <source>
        <dbReference type="ARBA" id="ARBA00022723"/>
    </source>
</evidence>
<evidence type="ECO:0000256" key="7">
    <source>
        <dbReference type="ARBA" id="ARBA00025720"/>
    </source>
</evidence>
<proteinExistence type="inferred from homology"/>
<dbReference type="GO" id="GO:0005665">
    <property type="term" value="C:RNA polymerase II, core complex"/>
    <property type="evidence" value="ECO:0007669"/>
    <property type="project" value="TreeGrafter"/>
</dbReference>
<evidence type="ECO:0000256" key="2">
    <source>
        <dbReference type="ARBA" id="ARBA00020813"/>
    </source>
</evidence>
<keyword evidence="5" id="KW-0862">Zinc</keyword>
<dbReference type="NCBIfam" id="NF003089">
    <property type="entry name" value="PRK04016.1"/>
    <property type="match status" value="1"/>
</dbReference>
<dbReference type="GO" id="GO:0008270">
    <property type="term" value="F:zinc ion binding"/>
    <property type="evidence" value="ECO:0007669"/>
    <property type="project" value="InterPro"/>
</dbReference>
<dbReference type="PANTHER" id="PTHR23431:SF3">
    <property type="entry name" value="DNA-DIRECTED RNA POLYMERASES I, II, AND III SUBUNIT RPABC5"/>
    <property type="match status" value="1"/>
</dbReference>
<organism evidence="8 9">
    <name type="scientific">Rhodosorus marinus</name>
    <dbReference type="NCBI Taxonomy" id="101924"/>
    <lineage>
        <taxon>Eukaryota</taxon>
        <taxon>Rhodophyta</taxon>
        <taxon>Stylonematophyceae</taxon>
        <taxon>Stylonematales</taxon>
        <taxon>Stylonemataceae</taxon>
        <taxon>Rhodosorus</taxon>
    </lineage>
</organism>
<keyword evidence="4" id="KW-0479">Metal-binding</keyword>
<dbReference type="PIRSF" id="PIRSF005653">
    <property type="entry name" value="RNA_pol_N/8_sub"/>
    <property type="match status" value="1"/>
</dbReference>
<name>A0AAV8UVF1_9RHOD</name>
<dbReference type="Pfam" id="PF01194">
    <property type="entry name" value="RNA_pol_N"/>
    <property type="match status" value="1"/>
</dbReference>
<dbReference type="GO" id="GO:0006360">
    <property type="term" value="P:transcription by RNA polymerase I"/>
    <property type="evidence" value="ECO:0007669"/>
    <property type="project" value="TreeGrafter"/>
</dbReference>
<gene>
    <name evidence="8" type="ORF">NDN08_002972</name>
</gene>